<evidence type="ECO:0000313" key="3">
    <source>
        <dbReference type="Proteomes" id="UP001328107"/>
    </source>
</evidence>
<evidence type="ECO:0008006" key="4">
    <source>
        <dbReference type="Google" id="ProtNLM"/>
    </source>
</evidence>
<protein>
    <recommendedName>
        <fullName evidence="4">SH2 domain-containing protein</fullName>
    </recommendedName>
</protein>
<gene>
    <name evidence="2" type="ORF">PMAYCL1PPCAC_20993</name>
</gene>
<proteinExistence type="predicted"/>
<evidence type="ECO:0000313" key="2">
    <source>
        <dbReference type="EMBL" id="GMR50798.1"/>
    </source>
</evidence>
<dbReference type="EMBL" id="BTRK01000004">
    <property type="protein sequence ID" value="GMR50798.1"/>
    <property type="molecule type" value="Genomic_DNA"/>
</dbReference>
<feature type="region of interest" description="Disordered" evidence="1">
    <location>
        <begin position="36"/>
        <end position="99"/>
    </location>
</feature>
<dbReference type="PANTHER" id="PTHR31128:SF9">
    <property type="entry name" value="DUF3444 DOMAIN-CONTAINING PROTEIN-RELATED"/>
    <property type="match status" value="1"/>
</dbReference>
<sequence length="237" mass="26716">MSSCHSVVCCAHGLPCIQGNFQAAFEGLHLSELDRRRRSENNEEQATAYTRSSTARSTTTRSSTSIYENEDSSASGKRYRSSHVSNKSRSIRDEKSAGSKPGCVRIYRIRRLRFLLRRSRGAATKVYIGIKSTEDAERIVTRATDFKMYHKLGASDDIDSLQANLPLYIVYRSTKNAARHIPIKKVVQNKRRFFAAGTSAENKKLIFESIDALVKYYKTYVQLQPQGNTGMVDVFPA</sequence>
<accession>A0AAN5CU34</accession>
<evidence type="ECO:0000256" key="1">
    <source>
        <dbReference type="SAM" id="MobiDB-lite"/>
    </source>
</evidence>
<organism evidence="2 3">
    <name type="scientific">Pristionchus mayeri</name>
    <dbReference type="NCBI Taxonomy" id="1317129"/>
    <lineage>
        <taxon>Eukaryota</taxon>
        <taxon>Metazoa</taxon>
        <taxon>Ecdysozoa</taxon>
        <taxon>Nematoda</taxon>
        <taxon>Chromadorea</taxon>
        <taxon>Rhabditida</taxon>
        <taxon>Rhabditina</taxon>
        <taxon>Diplogasteromorpha</taxon>
        <taxon>Diplogasteroidea</taxon>
        <taxon>Neodiplogasteridae</taxon>
        <taxon>Pristionchus</taxon>
    </lineage>
</organism>
<keyword evidence="3" id="KW-1185">Reference proteome</keyword>
<dbReference type="AlphaFoldDB" id="A0AAN5CU34"/>
<dbReference type="Proteomes" id="UP001328107">
    <property type="component" value="Unassembled WGS sequence"/>
</dbReference>
<name>A0AAN5CU34_9BILA</name>
<dbReference type="PANTHER" id="PTHR31128">
    <property type="entry name" value="PROTEIN CBR-CLEC-135-RELATED"/>
    <property type="match status" value="1"/>
</dbReference>
<feature type="compositionally biased region" description="Low complexity" evidence="1">
    <location>
        <begin position="46"/>
        <end position="65"/>
    </location>
</feature>
<comment type="caution">
    <text evidence="2">The sequence shown here is derived from an EMBL/GenBank/DDBJ whole genome shotgun (WGS) entry which is preliminary data.</text>
</comment>
<reference evidence="3" key="1">
    <citation type="submission" date="2022-10" db="EMBL/GenBank/DDBJ databases">
        <title>Genome assembly of Pristionchus species.</title>
        <authorList>
            <person name="Yoshida K."/>
            <person name="Sommer R.J."/>
        </authorList>
    </citation>
    <scope>NUCLEOTIDE SEQUENCE [LARGE SCALE GENOMIC DNA]</scope>
    <source>
        <strain evidence="3">RS5460</strain>
    </source>
</reference>